<reference evidence="2" key="1">
    <citation type="submission" date="2014-09" db="EMBL/GenBank/DDBJ databases">
        <authorList>
            <person name="Magalhaes I.L.F."/>
            <person name="Oliveira U."/>
            <person name="Santos F.R."/>
            <person name="Vidigal T.H.D.A."/>
            <person name="Brescovit A.D."/>
            <person name="Santos A.J."/>
        </authorList>
    </citation>
    <scope>NUCLEOTIDE SEQUENCE</scope>
    <source>
        <tissue evidence="2">Shoot tissue taken approximately 20 cm above the soil surface</tissue>
    </source>
</reference>
<evidence type="ECO:0000313" key="2">
    <source>
        <dbReference type="EMBL" id="JAE17413.1"/>
    </source>
</evidence>
<name>A0A0A9G9N5_ARUDO</name>
<feature type="compositionally biased region" description="Gly residues" evidence="1">
    <location>
        <begin position="88"/>
        <end position="98"/>
    </location>
</feature>
<proteinExistence type="predicted"/>
<feature type="region of interest" description="Disordered" evidence="1">
    <location>
        <begin position="1"/>
        <end position="34"/>
    </location>
</feature>
<feature type="region of interest" description="Disordered" evidence="1">
    <location>
        <begin position="49"/>
        <end position="116"/>
    </location>
</feature>
<protein>
    <submittedName>
        <fullName evidence="2">Uncharacterized protein</fullName>
    </submittedName>
</protein>
<dbReference type="AlphaFoldDB" id="A0A0A9G9N5"/>
<organism evidence="2">
    <name type="scientific">Arundo donax</name>
    <name type="common">Giant reed</name>
    <name type="synonym">Donax arundinaceus</name>
    <dbReference type="NCBI Taxonomy" id="35708"/>
    <lineage>
        <taxon>Eukaryota</taxon>
        <taxon>Viridiplantae</taxon>
        <taxon>Streptophyta</taxon>
        <taxon>Embryophyta</taxon>
        <taxon>Tracheophyta</taxon>
        <taxon>Spermatophyta</taxon>
        <taxon>Magnoliopsida</taxon>
        <taxon>Liliopsida</taxon>
        <taxon>Poales</taxon>
        <taxon>Poaceae</taxon>
        <taxon>PACMAD clade</taxon>
        <taxon>Arundinoideae</taxon>
        <taxon>Arundineae</taxon>
        <taxon>Arundo</taxon>
    </lineage>
</organism>
<reference evidence="2" key="2">
    <citation type="journal article" date="2015" name="Data Brief">
        <title>Shoot transcriptome of the giant reed, Arundo donax.</title>
        <authorList>
            <person name="Barrero R.A."/>
            <person name="Guerrero F.D."/>
            <person name="Moolhuijzen P."/>
            <person name="Goolsby J.A."/>
            <person name="Tidwell J."/>
            <person name="Bellgard S.E."/>
            <person name="Bellgard M.I."/>
        </authorList>
    </citation>
    <scope>NUCLEOTIDE SEQUENCE</scope>
    <source>
        <tissue evidence="2">Shoot tissue taken approximately 20 cm above the soil surface</tissue>
    </source>
</reference>
<evidence type="ECO:0000256" key="1">
    <source>
        <dbReference type="SAM" id="MobiDB-lite"/>
    </source>
</evidence>
<sequence>MEGPLRSARTRLSPQRTSSRRHRSSPCAIASDGQSSACVRDGAWQEAAACGPMGGGSGDGVPAGCANGGGAPQFAVAPPPPIHAYCGARGGGARGKGGAPAAQCVDGGAEGRRRRR</sequence>
<accession>A0A0A9G9N5</accession>
<feature type="compositionally biased region" description="Gly residues" evidence="1">
    <location>
        <begin position="52"/>
        <end position="71"/>
    </location>
</feature>
<dbReference type="EMBL" id="GBRH01180483">
    <property type="protein sequence ID" value="JAE17413.1"/>
    <property type="molecule type" value="Transcribed_RNA"/>
</dbReference>